<name>A0A382KSF8_9ZZZZ</name>
<gene>
    <name evidence="1" type="ORF">METZ01_LOCUS279349</name>
</gene>
<organism evidence="1">
    <name type="scientific">marine metagenome</name>
    <dbReference type="NCBI Taxonomy" id="408172"/>
    <lineage>
        <taxon>unclassified sequences</taxon>
        <taxon>metagenomes</taxon>
        <taxon>ecological metagenomes</taxon>
    </lineage>
</organism>
<evidence type="ECO:0000313" key="1">
    <source>
        <dbReference type="EMBL" id="SVC26495.1"/>
    </source>
</evidence>
<sequence>MAITNFQVGTSVTAAYTASAETAITVIYITNKTDGDGTVDVYVTPTGVSATANHLVYSQLTIKARDTYILDTEKMILESGAKIWIAAPDSAAQFNATISTIGL</sequence>
<dbReference type="AlphaFoldDB" id="A0A382KSF8"/>
<reference evidence="1" key="1">
    <citation type="submission" date="2018-05" db="EMBL/GenBank/DDBJ databases">
        <authorList>
            <person name="Lanie J.A."/>
            <person name="Ng W.-L."/>
            <person name="Kazmierczak K.M."/>
            <person name="Andrzejewski T.M."/>
            <person name="Davidsen T.M."/>
            <person name="Wayne K.J."/>
            <person name="Tettelin H."/>
            <person name="Glass J.I."/>
            <person name="Rusch D."/>
            <person name="Podicherti R."/>
            <person name="Tsui H.-C.T."/>
            <person name="Winkler M.E."/>
        </authorList>
    </citation>
    <scope>NUCLEOTIDE SEQUENCE</scope>
</reference>
<protein>
    <submittedName>
        <fullName evidence="1">Uncharacterized protein</fullName>
    </submittedName>
</protein>
<dbReference type="EMBL" id="UINC01082067">
    <property type="protein sequence ID" value="SVC26495.1"/>
    <property type="molecule type" value="Genomic_DNA"/>
</dbReference>
<accession>A0A382KSF8</accession>
<proteinExistence type="predicted"/>